<dbReference type="Pfam" id="PF01522">
    <property type="entry name" value="Polysacc_deac_1"/>
    <property type="match status" value="1"/>
</dbReference>
<reference evidence="6" key="1">
    <citation type="submission" date="2017-09" db="EMBL/GenBank/DDBJ databases">
        <title>Depth-based differentiation of microbial function through sediment-hosted aquifers and enrichment of novel symbionts in the deep terrestrial subsurface.</title>
        <authorList>
            <person name="Probst A.J."/>
            <person name="Ladd B."/>
            <person name="Jarett J.K."/>
            <person name="Geller-Mcgrath D.E."/>
            <person name="Sieber C.M.K."/>
            <person name="Emerson J.B."/>
            <person name="Anantharaman K."/>
            <person name="Thomas B.C."/>
            <person name="Malmstrom R."/>
            <person name="Stieglmeier M."/>
            <person name="Klingl A."/>
            <person name="Woyke T."/>
            <person name="Ryan C.M."/>
            <person name="Banfield J.F."/>
        </authorList>
    </citation>
    <scope>NUCLEOTIDE SEQUENCE [LARGE SCALE GENOMIC DNA]</scope>
</reference>
<comment type="caution">
    <text evidence="5">The sequence shown here is derived from an EMBL/GenBank/DDBJ whole genome shotgun (WGS) entry which is preliminary data.</text>
</comment>
<dbReference type="PROSITE" id="PS51677">
    <property type="entry name" value="NODB"/>
    <property type="match status" value="1"/>
</dbReference>
<sequence length="245" mass="28476">MNRQTKQKLRDALIFLTYYSGWPALRVWFYHWRKVPLLRVIAFHEIKDSEIENFQKCLVFLKNNFNVISPNDFLAGKFSKIKANALITFDDAFESWLKNVLPALKKENLSAIFFTDNRGLALIPALRQAGQTIGGHTVNHSRLTKITRDELAFEIAENKKQLESATGQKIVFFAYPFGDKQSFNQTVINEVKKAGYQYGFTILPGFNKSKTNHYLWHRDSVDLNWSENFLRTWLAGAYDGWKKLL</sequence>
<evidence type="ECO:0000256" key="1">
    <source>
        <dbReference type="ARBA" id="ARBA00004613"/>
    </source>
</evidence>
<evidence type="ECO:0000313" key="6">
    <source>
        <dbReference type="Proteomes" id="UP000228906"/>
    </source>
</evidence>
<keyword evidence="3" id="KW-1133">Transmembrane helix</keyword>
<organism evidence="5 6">
    <name type="scientific">bacterium (Candidatus Gribaldobacteria) CG10_big_fil_rev_8_21_14_0_10_41_12</name>
    <dbReference type="NCBI Taxonomy" id="2014277"/>
    <lineage>
        <taxon>Bacteria</taxon>
        <taxon>Candidatus Gribaldobacteria</taxon>
    </lineage>
</organism>
<comment type="subcellular location">
    <subcellularLocation>
        <location evidence="1">Secreted</location>
    </subcellularLocation>
</comment>
<accession>A0A2H0UXE1</accession>
<dbReference type="CDD" id="cd10918">
    <property type="entry name" value="CE4_NodB_like_5s_6s"/>
    <property type="match status" value="1"/>
</dbReference>
<dbReference type="InterPro" id="IPR011330">
    <property type="entry name" value="Glyco_hydro/deAcase_b/a-brl"/>
</dbReference>
<dbReference type="GO" id="GO:0005975">
    <property type="term" value="P:carbohydrate metabolic process"/>
    <property type="evidence" value="ECO:0007669"/>
    <property type="project" value="InterPro"/>
</dbReference>
<evidence type="ECO:0000313" key="5">
    <source>
        <dbReference type="EMBL" id="PIR91502.1"/>
    </source>
</evidence>
<dbReference type="Gene3D" id="3.20.20.370">
    <property type="entry name" value="Glycoside hydrolase/deacetylase"/>
    <property type="match status" value="1"/>
</dbReference>
<dbReference type="Proteomes" id="UP000228906">
    <property type="component" value="Unassembled WGS sequence"/>
</dbReference>
<feature type="domain" description="NodB homology" evidence="4">
    <location>
        <begin position="83"/>
        <end position="245"/>
    </location>
</feature>
<keyword evidence="3" id="KW-0472">Membrane</keyword>
<gene>
    <name evidence="5" type="ORF">COU03_01850</name>
</gene>
<evidence type="ECO:0000256" key="2">
    <source>
        <dbReference type="ARBA" id="ARBA00022729"/>
    </source>
</evidence>
<dbReference type="EMBL" id="PFAV01000032">
    <property type="protein sequence ID" value="PIR91502.1"/>
    <property type="molecule type" value="Genomic_DNA"/>
</dbReference>
<feature type="transmembrane region" description="Helical" evidence="3">
    <location>
        <begin position="12"/>
        <end position="32"/>
    </location>
</feature>
<dbReference type="AlphaFoldDB" id="A0A2H0UXE1"/>
<keyword evidence="2" id="KW-0732">Signal</keyword>
<evidence type="ECO:0000259" key="4">
    <source>
        <dbReference type="PROSITE" id="PS51677"/>
    </source>
</evidence>
<keyword evidence="3" id="KW-0812">Transmembrane</keyword>
<proteinExistence type="predicted"/>
<protein>
    <recommendedName>
        <fullName evidence="4">NodB homology domain-containing protein</fullName>
    </recommendedName>
</protein>
<dbReference type="GO" id="GO:0005576">
    <property type="term" value="C:extracellular region"/>
    <property type="evidence" value="ECO:0007669"/>
    <property type="project" value="UniProtKB-SubCell"/>
</dbReference>
<dbReference type="SUPFAM" id="SSF88713">
    <property type="entry name" value="Glycoside hydrolase/deacetylase"/>
    <property type="match status" value="1"/>
</dbReference>
<dbReference type="PANTHER" id="PTHR34216:SF3">
    <property type="entry name" value="POLY-BETA-1,6-N-ACETYL-D-GLUCOSAMINE N-DEACETYLASE"/>
    <property type="match status" value="1"/>
</dbReference>
<dbReference type="GO" id="GO:0016810">
    <property type="term" value="F:hydrolase activity, acting on carbon-nitrogen (but not peptide) bonds"/>
    <property type="evidence" value="ECO:0007669"/>
    <property type="project" value="InterPro"/>
</dbReference>
<name>A0A2H0UXE1_9BACT</name>
<dbReference type="InterPro" id="IPR051398">
    <property type="entry name" value="Polysacch_Deacetylase"/>
</dbReference>
<evidence type="ECO:0000256" key="3">
    <source>
        <dbReference type="SAM" id="Phobius"/>
    </source>
</evidence>
<dbReference type="InterPro" id="IPR002509">
    <property type="entry name" value="NODB_dom"/>
</dbReference>
<dbReference type="PANTHER" id="PTHR34216">
    <property type="match status" value="1"/>
</dbReference>